<keyword evidence="4" id="KW-1185">Reference proteome</keyword>
<dbReference type="AlphaFoldDB" id="A0AA41QCF7"/>
<dbReference type="GO" id="GO:0043448">
    <property type="term" value="P:alkane catabolic process"/>
    <property type="evidence" value="ECO:0007669"/>
    <property type="project" value="TreeGrafter"/>
</dbReference>
<dbReference type="PANTHER" id="PTHR39335:SF1">
    <property type="entry name" value="BLL4220 PROTEIN"/>
    <property type="match status" value="1"/>
</dbReference>
<feature type="signal peptide" evidence="2">
    <location>
        <begin position="1"/>
        <end position="25"/>
    </location>
</feature>
<proteinExistence type="predicted"/>
<reference evidence="3" key="1">
    <citation type="submission" date="2022-01" db="EMBL/GenBank/DDBJ databases">
        <title>Antribacter sp. nov., isolated from Guizhou of China.</title>
        <authorList>
            <person name="Chengliang C."/>
            <person name="Ya Z."/>
        </authorList>
    </citation>
    <scope>NUCLEOTIDE SEQUENCE</scope>
    <source>
        <strain evidence="3">KLBMP 9083</strain>
    </source>
</reference>
<evidence type="ECO:0000256" key="1">
    <source>
        <dbReference type="SAM" id="MobiDB-lite"/>
    </source>
</evidence>
<keyword evidence="2" id="KW-0732">Signal</keyword>
<dbReference type="RefSeq" id="WP_236088650.1">
    <property type="nucleotide sequence ID" value="NZ_JAKGSG010000025.1"/>
</dbReference>
<organism evidence="3 4">
    <name type="scientific">Antribacter soli</name>
    <dbReference type="NCBI Taxonomy" id="2910976"/>
    <lineage>
        <taxon>Bacteria</taxon>
        <taxon>Bacillati</taxon>
        <taxon>Actinomycetota</taxon>
        <taxon>Actinomycetes</taxon>
        <taxon>Micrococcales</taxon>
        <taxon>Promicromonosporaceae</taxon>
        <taxon>Antribacter</taxon>
    </lineage>
</organism>
<dbReference type="PROSITE" id="PS51257">
    <property type="entry name" value="PROKAR_LIPOPROTEIN"/>
    <property type="match status" value="1"/>
</dbReference>
<evidence type="ECO:0008006" key="5">
    <source>
        <dbReference type="Google" id="ProtNLM"/>
    </source>
</evidence>
<dbReference type="EMBL" id="JAKGSG010000025">
    <property type="protein sequence ID" value="MCF4120880.1"/>
    <property type="molecule type" value="Genomic_DNA"/>
</dbReference>
<protein>
    <recommendedName>
        <fullName evidence="5">Lipoprotein with Yx(FWY)xxD motif</fullName>
    </recommendedName>
</protein>
<dbReference type="Pfam" id="PF03640">
    <property type="entry name" value="Lipoprotein_15"/>
    <property type="match status" value="2"/>
</dbReference>
<name>A0AA41QCF7_9MICO</name>
<feature type="region of interest" description="Disordered" evidence="1">
    <location>
        <begin position="26"/>
        <end position="51"/>
    </location>
</feature>
<evidence type="ECO:0000256" key="2">
    <source>
        <dbReference type="SAM" id="SignalP"/>
    </source>
</evidence>
<feature type="chain" id="PRO_5041434212" description="Lipoprotein with Yx(FWY)xxD motif" evidence="2">
    <location>
        <begin position="26"/>
        <end position="176"/>
    </location>
</feature>
<evidence type="ECO:0000313" key="3">
    <source>
        <dbReference type="EMBL" id="MCF4120880.1"/>
    </source>
</evidence>
<comment type="caution">
    <text evidence="3">The sequence shown here is derived from an EMBL/GenBank/DDBJ whole genome shotgun (WGS) entry which is preliminary data.</text>
</comment>
<evidence type="ECO:0000313" key="4">
    <source>
        <dbReference type="Proteomes" id="UP001165405"/>
    </source>
</evidence>
<sequence length="176" mass="17640">MKSRIRTTIAAVSLAALLGLTGCGSGTEDSPAGDDGGYGAPAESPAATDEAEDMAAEDAVTTLSTADTDLGTIVVDGDGFTLYQFDSDTQGGDSSSCTGQCLTAWPPAHGGDEAPTLDGVTGEVGTITGTDGLPQLTLNGWPLYYFAGDAAAGDTTGQGVNGIWWVLTPEGERITG</sequence>
<dbReference type="InterPro" id="IPR005297">
    <property type="entry name" value="Lipoprotein_repeat"/>
</dbReference>
<dbReference type="Proteomes" id="UP001165405">
    <property type="component" value="Unassembled WGS sequence"/>
</dbReference>
<dbReference type="PANTHER" id="PTHR39335">
    <property type="entry name" value="BLL4220 PROTEIN"/>
    <property type="match status" value="1"/>
</dbReference>
<accession>A0AA41QCF7</accession>
<gene>
    <name evidence="3" type="ORF">L1785_07795</name>
</gene>